<feature type="binding site" evidence="7">
    <location>
        <position position="68"/>
    </location>
    <ligand>
        <name>tRNA</name>
        <dbReference type="ChEBI" id="CHEBI:17843"/>
    </ligand>
</feature>
<dbReference type="InterPro" id="IPR018171">
    <property type="entry name" value="Pept_tRNA_hydro_CS"/>
</dbReference>
<keyword evidence="2 7" id="KW-0820">tRNA-binding</keyword>
<feature type="binding site" evidence="7">
    <location>
        <position position="66"/>
    </location>
    <ligand>
        <name>tRNA</name>
        <dbReference type="ChEBI" id="CHEBI:17843"/>
    </ligand>
</feature>
<dbReference type="Proteomes" id="UP000176498">
    <property type="component" value="Unassembled WGS sequence"/>
</dbReference>
<gene>
    <name evidence="7" type="primary">pth</name>
    <name evidence="10" type="ORF">A2Y82_03030</name>
</gene>
<dbReference type="PANTHER" id="PTHR17224:SF1">
    <property type="entry name" value="PEPTIDYL-TRNA HYDROLASE"/>
    <property type="match status" value="1"/>
</dbReference>
<evidence type="ECO:0000256" key="6">
    <source>
        <dbReference type="ARBA" id="ARBA00050038"/>
    </source>
</evidence>
<dbReference type="PROSITE" id="PS01195">
    <property type="entry name" value="PEPT_TRNA_HYDROL_1"/>
    <property type="match status" value="1"/>
</dbReference>
<comment type="catalytic activity">
    <reaction evidence="7 8">
        <text>an N-acyl-L-alpha-aminoacyl-tRNA + H2O = an N-acyl-L-amino acid + a tRNA + H(+)</text>
        <dbReference type="Rhea" id="RHEA:54448"/>
        <dbReference type="Rhea" id="RHEA-COMP:10123"/>
        <dbReference type="Rhea" id="RHEA-COMP:13883"/>
        <dbReference type="ChEBI" id="CHEBI:15377"/>
        <dbReference type="ChEBI" id="CHEBI:15378"/>
        <dbReference type="ChEBI" id="CHEBI:59874"/>
        <dbReference type="ChEBI" id="CHEBI:78442"/>
        <dbReference type="ChEBI" id="CHEBI:138191"/>
        <dbReference type="EC" id="3.1.1.29"/>
    </reaction>
</comment>
<dbReference type="HAMAP" id="MF_00083">
    <property type="entry name" value="Pept_tRNA_hydro_bact"/>
    <property type="match status" value="1"/>
</dbReference>
<comment type="function">
    <text evidence="7">Hydrolyzes ribosome-free peptidyl-tRNAs (with 1 or more amino acids incorporated), which drop off the ribosome during protein synthesis, or as a result of ribosome stalling.</text>
</comment>
<evidence type="ECO:0000256" key="2">
    <source>
        <dbReference type="ARBA" id="ARBA00022555"/>
    </source>
</evidence>
<evidence type="ECO:0000256" key="8">
    <source>
        <dbReference type="RuleBase" id="RU000673"/>
    </source>
</evidence>
<reference evidence="10 11" key="1">
    <citation type="journal article" date="2016" name="Nat. Commun.">
        <title>Thousands of microbial genomes shed light on interconnected biogeochemical processes in an aquifer system.</title>
        <authorList>
            <person name="Anantharaman K."/>
            <person name="Brown C.T."/>
            <person name="Hug L.A."/>
            <person name="Sharon I."/>
            <person name="Castelle C.J."/>
            <person name="Probst A.J."/>
            <person name="Thomas B.C."/>
            <person name="Singh A."/>
            <person name="Wilkins M.J."/>
            <person name="Karaoz U."/>
            <person name="Brodie E.L."/>
            <person name="Williams K.H."/>
            <person name="Hubbard S.S."/>
            <person name="Banfield J.F."/>
        </authorList>
    </citation>
    <scope>NUCLEOTIDE SEQUENCE [LARGE SCALE GENOMIC DNA]</scope>
</reference>
<evidence type="ECO:0000313" key="10">
    <source>
        <dbReference type="EMBL" id="OGY42632.1"/>
    </source>
</evidence>
<feature type="active site" description="Proton acceptor" evidence="7">
    <location>
        <position position="19"/>
    </location>
</feature>
<feature type="site" description="Discriminates between blocked and unblocked aminoacyl-tRNA" evidence="7">
    <location>
        <position position="9"/>
    </location>
</feature>
<evidence type="ECO:0000256" key="1">
    <source>
        <dbReference type="ARBA" id="ARBA00013260"/>
    </source>
</evidence>
<dbReference type="CDD" id="cd00462">
    <property type="entry name" value="PTH"/>
    <property type="match status" value="1"/>
</dbReference>
<protein>
    <recommendedName>
        <fullName evidence="6 7">Peptidyl-tRNA hydrolase</fullName>
        <shortName evidence="7">Pth</shortName>
        <ecNumber evidence="1 7">3.1.1.29</ecNumber>
    </recommendedName>
</protein>
<evidence type="ECO:0000256" key="3">
    <source>
        <dbReference type="ARBA" id="ARBA00022801"/>
    </source>
</evidence>
<dbReference type="EMBL" id="MHHZ01000001">
    <property type="protein sequence ID" value="OGY42632.1"/>
    <property type="molecule type" value="Genomic_DNA"/>
</dbReference>
<evidence type="ECO:0000256" key="9">
    <source>
        <dbReference type="RuleBase" id="RU004320"/>
    </source>
</evidence>
<accession>A0A1G1XRN6</accession>
<comment type="similarity">
    <text evidence="5 7 9">Belongs to the PTH family.</text>
</comment>
<comment type="subunit">
    <text evidence="7">Monomer.</text>
</comment>
<feature type="site" description="Stabilizes the basic form of H active site to accept a proton" evidence="7">
    <location>
        <position position="93"/>
    </location>
</feature>
<feature type="binding site" evidence="7">
    <location>
        <position position="14"/>
    </location>
    <ligand>
        <name>tRNA</name>
        <dbReference type="ChEBI" id="CHEBI:17843"/>
    </ligand>
</feature>
<organism evidence="10 11">
    <name type="scientific">Candidatus Buchananbacteria bacterium RBG_13_36_9</name>
    <dbReference type="NCBI Taxonomy" id="1797530"/>
    <lineage>
        <taxon>Bacteria</taxon>
        <taxon>Candidatus Buchananiibacteriota</taxon>
    </lineage>
</organism>
<evidence type="ECO:0000256" key="7">
    <source>
        <dbReference type="HAMAP-Rule" id="MF_00083"/>
    </source>
</evidence>
<comment type="function">
    <text evidence="7">Catalyzes the release of premature peptidyl moieties from peptidyl-tRNA molecules trapped in stalled 50S ribosomal subunits, and thus maintains levels of free tRNAs and 50S ribosomes.</text>
</comment>
<comment type="caution">
    <text evidence="7">Lacks conserved residue(s) required for the propagation of feature annotation.</text>
</comment>
<proteinExistence type="inferred from homology"/>
<keyword evidence="4 7" id="KW-0694">RNA-binding</keyword>
<keyword evidence="3 7" id="KW-0378">Hydrolase</keyword>
<dbReference type="GO" id="GO:0004045">
    <property type="term" value="F:peptidyl-tRNA hydrolase activity"/>
    <property type="evidence" value="ECO:0007669"/>
    <property type="project" value="UniProtKB-UniRule"/>
</dbReference>
<dbReference type="FunFam" id="3.40.50.1470:FF:000001">
    <property type="entry name" value="Peptidyl-tRNA hydrolase"/>
    <property type="match status" value="1"/>
</dbReference>
<evidence type="ECO:0000256" key="5">
    <source>
        <dbReference type="ARBA" id="ARBA00038063"/>
    </source>
</evidence>
<dbReference type="InterPro" id="IPR036416">
    <property type="entry name" value="Pept_tRNA_hydro_sf"/>
</dbReference>
<dbReference type="Pfam" id="PF01195">
    <property type="entry name" value="Pept_tRNA_hydro"/>
    <property type="match status" value="1"/>
</dbReference>
<comment type="caution">
    <text evidence="10">The sequence shown here is derived from an EMBL/GenBank/DDBJ whole genome shotgun (WGS) entry which is preliminary data.</text>
</comment>
<evidence type="ECO:0000313" key="11">
    <source>
        <dbReference type="Proteomes" id="UP000176498"/>
    </source>
</evidence>
<dbReference type="Gene3D" id="3.40.50.1470">
    <property type="entry name" value="Peptidyl-tRNA hydrolase"/>
    <property type="match status" value="1"/>
</dbReference>
<dbReference type="GO" id="GO:0006515">
    <property type="term" value="P:protein quality control for misfolded or incompletely synthesized proteins"/>
    <property type="evidence" value="ECO:0007669"/>
    <property type="project" value="UniProtKB-UniRule"/>
</dbReference>
<dbReference type="AlphaFoldDB" id="A0A1G1XRN6"/>
<sequence>MKLIIGLGNPGQEYQNTRHNIGFQIVDMIADNLILKSLKPNKKFQAEICEGTFGNEKVILAKPQTFMNNSGLAVKKIKTFYKIKPPDIIIIHDDIDLPVGKIRISQSSSSGGHKGIDSIIKELKSKNFIRVRMGIANELREKIPAEKFVLQKFSSQDEKKLKNVFLAALNAVQMLIENEKLEKVQSKFN</sequence>
<dbReference type="NCBIfam" id="TIGR00447">
    <property type="entry name" value="pth"/>
    <property type="match status" value="1"/>
</dbReference>
<dbReference type="GO" id="GO:0000049">
    <property type="term" value="F:tRNA binding"/>
    <property type="evidence" value="ECO:0007669"/>
    <property type="project" value="UniProtKB-UniRule"/>
</dbReference>
<dbReference type="EC" id="3.1.1.29" evidence="1 7"/>
<keyword evidence="7" id="KW-0963">Cytoplasm</keyword>
<name>A0A1G1XRN6_9BACT</name>
<dbReference type="GO" id="GO:0005737">
    <property type="term" value="C:cytoplasm"/>
    <property type="evidence" value="ECO:0007669"/>
    <property type="project" value="UniProtKB-SubCell"/>
</dbReference>
<dbReference type="GO" id="GO:0072344">
    <property type="term" value="P:rescue of stalled ribosome"/>
    <property type="evidence" value="ECO:0007669"/>
    <property type="project" value="UniProtKB-UniRule"/>
</dbReference>
<evidence type="ECO:0000256" key="4">
    <source>
        <dbReference type="ARBA" id="ARBA00022884"/>
    </source>
</evidence>
<comment type="subcellular location">
    <subcellularLocation>
        <location evidence="7">Cytoplasm</location>
    </subcellularLocation>
</comment>
<dbReference type="SUPFAM" id="SSF53178">
    <property type="entry name" value="Peptidyl-tRNA hydrolase-like"/>
    <property type="match status" value="1"/>
</dbReference>
<dbReference type="InterPro" id="IPR001328">
    <property type="entry name" value="Pept_tRNA_hydro"/>
</dbReference>
<dbReference type="PANTHER" id="PTHR17224">
    <property type="entry name" value="PEPTIDYL-TRNA HYDROLASE"/>
    <property type="match status" value="1"/>
</dbReference>